<dbReference type="Proteomes" id="UP001201812">
    <property type="component" value="Unassembled WGS sequence"/>
</dbReference>
<dbReference type="InterPro" id="IPR001763">
    <property type="entry name" value="Rhodanese-like_dom"/>
</dbReference>
<reference evidence="5" key="1">
    <citation type="submission" date="2022-01" db="EMBL/GenBank/DDBJ databases">
        <title>Genome Sequence Resource for Two Populations of Ditylenchus destructor, the Migratory Endoparasitic Phytonematode.</title>
        <authorList>
            <person name="Zhang H."/>
            <person name="Lin R."/>
            <person name="Xie B."/>
        </authorList>
    </citation>
    <scope>NUCLEOTIDE SEQUENCE</scope>
    <source>
        <strain evidence="5">BazhouSP</strain>
    </source>
</reference>
<dbReference type="InterPro" id="IPR036873">
    <property type="entry name" value="Rhodanese-like_dom_sf"/>
</dbReference>
<evidence type="ECO:0000256" key="1">
    <source>
        <dbReference type="ARBA" id="ARBA00022679"/>
    </source>
</evidence>
<evidence type="ECO:0000259" key="4">
    <source>
        <dbReference type="PROSITE" id="PS50206"/>
    </source>
</evidence>
<dbReference type="SMART" id="SM00450">
    <property type="entry name" value="RHOD"/>
    <property type="match status" value="1"/>
</dbReference>
<dbReference type="InterPro" id="IPR045078">
    <property type="entry name" value="TST/MPST-like"/>
</dbReference>
<keyword evidence="2" id="KW-0677">Repeat</keyword>
<dbReference type="PANTHER" id="PTHR11364:SF7">
    <property type="entry name" value="THIOSULFATE SULFURTRANSFERASE MPST-1-RELATED"/>
    <property type="match status" value="1"/>
</dbReference>
<keyword evidence="6" id="KW-1185">Reference proteome</keyword>
<protein>
    <submittedName>
        <fullName evidence="5">Rhodanese-like domain-containing protein</fullName>
    </submittedName>
</protein>
<dbReference type="Pfam" id="PF00581">
    <property type="entry name" value="Rhodanese"/>
    <property type="match status" value="1"/>
</dbReference>
<dbReference type="PROSITE" id="PS50206">
    <property type="entry name" value="RHODANESE_3"/>
    <property type="match status" value="1"/>
</dbReference>
<dbReference type="AlphaFoldDB" id="A0AAD4MV09"/>
<evidence type="ECO:0000313" key="6">
    <source>
        <dbReference type="Proteomes" id="UP001201812"/>
    </source>
</evidence>
<dbReference type="InterPro" id="IPR001307">
    <property type="entry name" value="Thiosulphate_STrfase_CS"/>
</dbReference>
<feature type="compositionally biased region" description="Low complexity" evidence="3">
    <location>
        <begin position="26"/>
        <end position="35"/>
    </location>
</feature>
<evidence type="ECO:0000256" key="2">
    <source>
        <dbReference type="ARBA" id="ARBA00022737"/>
    </source>
</evidence>
<proteinExistence type="predicted"/>
<organism evidence="5 6">
    <name type="scientific">Ditylenchus destructor</name>
    <dbReference type="NCBI Taxonomy" id="166010"/>
    <lineage>
        <taxon>Eukaryota</taxon>
        <taxon>Metazoa</taxon>
        <taxon>Ecdysozoa</taxon>
        <taxon>Nematoda</taxon>
        <taxon>Chromadorea</taxon>
        <taxon>Rhabditida</taxon>
        <taxon>Tylenchina</taxon>
        <taxon>Tylenchomorpha</taxon>
        <taxon>Sphaerularioidea</taxon>
        <taxon>Anguinidae</taxon>
        <taxon>Anguininae</taxon>
        <taxon>Ditylenchus</taxon>
    </lineage>
</organism>
<gene>
    <name evidence="5" type="ORF">DdX_15628</name>
</gene>
<dbReference type="SUPFAM" id="SSF52821">
    <property type="entry name" value="Rhodanese/Cell cycle control phosphatase"/>
    <property type="match status" value="2"/>
</dbReference>
<name>A0AAD4MV09_9BILA</name>
<accession>A0AAD4MV09</accession>
<feature type="domain" description="Rhodanese" evidence="4">
    <location>
        <begin position="214"/>
        <end position="311"/>
    </location>
</feature>
<dbReference type="GO" id="GO:0004792">
    <property type="term" value="F:thiosulfate-cyanide sulfurtransferase activity"/>
    <property type="evidence" value="ECO:0007669"/>
    <property type="project" value="InterPro"/>
</dbReference>
<dbReference type="EMBL" id="JAKKPZ010000103">
    <property type="protein sequence ID" value="KAI1702213.1"/>
    <property type="molecule type" value="Genomic_DNA"/>
</dbReference>
<dbReference type="CDD" id="cd01448">
    <property type="entry name" value="TST_Repeat_1"/>
    <property type="match status" value="1"/>
</dbReference>
<dbReference type="GO" id="GO:0005739">
    <property type="term" value="C:mitochondrion"/>
    <property type="evidence" value="ECO:0007669"/>
    <property type="project" value="TreeGrafter"/>
</dbReference>
<dbReference type="PANTHER" id="PTHR11364">
    <property type="entry name" value="THIOSULFATE SULFERTANSFERASE"/>
    <property type="match status" value="1"/>
</dbReference>
<feature type="region of interest" description="Disordered" evidence="3">
    <location>
        <begin position="24"/>
        <end position="47"/>
    </location>
</feature>
<dbReference type="Gene3D" id="3.40.250.10">
    <property type="entry name" value="Rhodanese-like domain"/>
    <property type="match status" value="2"/>
</dbReference>
<evidence type="ECO:0000256" key="3">
    <source>
        <dbReference type="SAM" id="MobiDB-lite"/>
    </source>
</evidence>
<sequence>MGGLSPIDPCGFFKFGIADKIQTTTESESSSASSSEEVEPLPPIVADTPEGEEAVMNALKDAVESHKILLQNVTIVMPNFNPDPHEFFDSLLRGGLIRPAPLPQVPALPPKSFTVTNLLPGSDPRRPQYNPPNYGGSPVVNPGFVGPLVPQVPTPPKDALIDVEILNSRMKLNKNLKVLDASYEPEGNAVDPTIFQDLYYGKWDKLIKEKKGLQYERSHIPGAIHFNLNVATYPSWNERQALYPADLFQEYVRRLGINKNDEIVVYSRGTLGGMLHAARVWALFRIYGHERIRVLNGGLEAWRRADLPTDNEKPEVEHGKWVAVLNTKLLITFEELTTTQADGYCIFSRLYWYNFLDARPRNEFFGFNGNRLFGPQRSRVSGSKPFPADELIRSDGFFATNSEILQKLQNTGFVQSRQTIVAGNTADEASVVILALKLIGEERARLYNKNSVDELRSSYLCDD</sequence>
<comment type="caution">
    <text evidence="5">The sequence shown here is derived from an EMBL/GenBank/DDBJ whole genome shotgun (WGS) entry which is preliminary data.</text>
</comment>
<evidence type="ECO:0000313" key="5">
    <source>
        <dbReference type="EMBL" id="KAI1702213.1"/>
    </source>
</evidence>
<dbReference type="PROSITE" id="PS00380">
    <property type="entry name" value="RHODANESE_1"/>
    <property type="match status" value="1"/>
</dbReference>
<keyword evidence="1" id="KW-0808">Transferase</keyword>